<organism evidence="1">
    <name type="scientific">uncultured Caudovirales phage</name>
    <dbReference type="NCBI Taxonomy" id="2100421"/>
    <lineage>
        <taxon>Viruses</taxon>
        <taxon>Duplodnaviria</taxon>
        <taxon>Heunggongvirae</taxon>
        <taxon>Uroviricota</taxon>
        <taxon>Caudoviricetes</taxon>
        <taxon>Peduoviridae</taxon>
        <taxon>Maltschvirus</taxon>
        <taxon>Maltschvirus maltsch</taxon>
    </lineage>
</organism>
<dbReference type="EMBL" id="LR796937">
    <property type="protein sequence ID" value="CAB4176257.1"/>
    <property type="molecule type" value="Genomic_DNA"/>
</dbReference>
<protein>
    <submittedName>
        <fullName evidence="1">Uncharacterized protein</fullName>
    </submittedName>
</protein>
<gene>
    <name evidence="1" type="ORF">UFOVP978_20</name>
</gene>
<sequence length="352" mass="38113">MANKLKNMKFDEVSFVKRGANQHADVVLFKSETCEHVSEDGAYCSNCGDSTGEMAKMDPMECDHTDCVSGMNYCPECGTDSSAIEDGMGDSPENALEEIEEHLVAALEAVQQAEKRTGEYDPSEESSEESYEDTSMYVQKGAHDVEAYDQYPTTRRYTVLSKSDLPEALAAYIEGDFDTEITEEVFLKGVIDLASDALAEEDYEEGDALSKAAPEIQELVAKAQAEAAQAVGIAKAEQDRRITGEFVSRAGEFENLPIDPDAFGPVLKRLFENSPSDYADVSEILGAANAGMGVLFKAAGQDIPSSLEGTSLSAIEKAAEGILGYDSSLTPEQAYDLALRKNPNLYTDSLEN</sequence>
<evidence type="ECO:0000313" key="1">
    <source>
        <dbReference type="EMBL" id="CAB4176257.1"/>
    </source>
</evidence>
<name>A0A6J5Q0M2_9CAUD</name>
<proteinExistence type="predicted"/>
<reference evidence="1" key="1">
    <citation type="submission" date="2020-05" db="EMBL/GenBank/DDBJ databases">
        <authorList>
            <person name="Chiriac C."/>
            <person name="Salcher M."/>
            <person name="Ghai R."/>
            <person name="Kavagutti S V."/>
        </authorList>
    </citation>
    <scope>NUCLEOTIDE SEQUENCE</scope>
</reference>
<accession>A0A6J5Q0M2</accession>